<organism evidence="10 11">
    <name type="scientific">Rubritalea spongiae</name>
    <dbReference type="NCBI Taxonomy" id="430797"/>
    <lineage>
        <taxon>Bacteria</taxon>
        <taxon>Pseudomonadati</taxon>
        <taxon>Verrucomicrobiota</taxon>
        <taxon>Verrucomicrobiia</taxon>
        <taxon>Verrucomicrobiales</taxon>
        <taxon>Rubritaleaceae</taxon>
        <taxon>Rubritalea</taxon>
    </lineage>
</organism>
<dbReference type="Gene3D" id="3.20.20.70">
    <property type="entry name" value="Aldolase class I"/>
    <property type="match status" value="1"/>
</dbReference>
<dbReference type="InterPro" id="IPR045186">
    <property type="entry name" value="Indole-3-glycerol_P_synth"/>
</dbReference>
<keyword evidence="6 8" id="KW-0057">Aromatic amino acid biosynthesis</keyword>
<feature type="domain" description="Indole-3-glycerol phosphate synthase" evidence="9">
    <location>
        <begin position="4"/>
        <end position="253"/>
    </location>
</feature>
<keyword evidence="3 8" id="KW-0028">Amino-acid biosynthesis</keyword>
<evidence type="ECO:0000256" key="5">
    <source>
        <dbReference type="ARBA" id="ARBA00022822"/>
    </source>
</evidence>
<dbReference type="PANTHER" id="PTHR22854">
    <property type="entry name" value="TRYPTOPHAN BIOSYNTHESIS PROTEIN"/>
    <property type="match status" value="1"/>
</dbReference>
<protein>
    <recommendedName>
        <fullName evidence="8">Indole-3-glycerol phosphate synthase</fullName>
        <shortName evidence="8">IGPS</shortName>
        <ecNumber evidence="8">4.1.1.48</ecNumber>
    </recommendedName>
</protein>
<dbReference type="GO" id="GO:0004425">
    <property type="term" value="F:indole-3-glycerol-phosphate synthase activity"/>
    <property type="evidence" value="ECO:0007669"/>
    <property type="project" value="UniProtKB-EC"/>
</dbReference>
<dbReference type="CDD" id="cd00331">
    <property type="entry name" value="IGPS"/>
    <property type="match status" value="1"/>
</dbReference>
<dbReference type="EC" id="4.1.1.48" evidence="8"/>
<dbReference type="NCBIfam" id="NF001377">
    <property type="entry name" value="PRK00278.2-4"/>
    <property type="match status" value="1"/>
</dbReference>
<evidence type="ECO:0000313" key="11">
    <source>
        <dbReference type="Proteomes" id="UP001597297"/>
    </source>
</evidence>
<comment type="catalytic activity">
    <reaction evidence="1 8">
        <text>1-(2-carboxyphenylamino)-1-deoxy-D-ribulose 5-phosphate + H(+) = (1S,2R)-1-C-(indol-3-yl)glycerol 3-phosphate + CO2 + H2O</text>
        <dbReference type="Rhea" id="RHEA:23476"/>
        <dbReference type="ChEBI" id="CHEBI:15377"/>
        <dbReference type="ChEBI" id="CHEBI:15378"/>
        <dbReference type="ChEBI" id="CHEBI:16526"/>
        <dbReference type="ChEBI" id="CHEBI:58613"/>
        <dbReference type="ChEBI" id="CHEBI:58866"/>
        <dbReference type="EC" id="4.1.1.48"/>
    </reaction>
</comment>
<dbReference type="EMBL" id="JBHUJC010000037">
    <property type="protein sequence ID" value="MFD2277020.1"/>
    <property type="molecule type" value="Genomic_DNA"/>
</dbReference>
<name>A0ABW5E5V4_9BACT</name>
<keyword evidence="11" id="KW-1185">Reference proteome</keyword>
<evidence type="ECO:0000256" key="4">
    <source>
        <dbReference type="ARBA" id="ARBA00022793"/>
    </source>
</evidence>
<dbReference type="Pfam" id="PF00218">
    <property type="entry name" value="IGPS"/>
    <property type="match status" value="1"/>
</dbReference>
<evidence type="ECO:0000259" key="9">
    <source>
        <dbReference type="Pfam" id="PF00218"/>
    </source>
</evidence>
<keyword evidence="4 8" id="KW-0210">Decarboxylase</keyword>
<dbReference type="InterPro" id="IPR013798">
    <property type="entry name" value="Indole-3-glycerol_P_synth_dom"/>
</dbReference>
<dbReference type="SUPFAM" id="SSF51366">
    <property type="entry name" value="Ribulose-phoshate binding barrel"/>
    <property type="match status" value="1"/>
</dbReference>
<dbReference type="HAMAP" id="MF_00134_A">
    <property type="entry name" value="IGPS_A"/>
    <property type="match status" value="1"/>
</dbReference>
<keyword evidence="7 8" id="KW-0456">Lyase</keyword>
<accession>A0ABW5E5V4</accession>
<evidence type="ECO:0000256" key="3">
    <source>
        <dbReference type="ARBA" id="ARBA00022605"/>
    </source>
</evidence>
<dbReference type="PANTHER" id="PTHR22854:SF2">
    <property type="entry name" value="INDOLE-3-GLYCEROL-PHOSPHATE SYNTHASE"/>
    <property type="match status" value="1"/>
</dbReference>
<proteinExistence type="inferred from homology"/>
<dbReference type="Proteomes" id="UP001597297">
    <property type="component" value="Unassembled WGS sequence"/>
</dbReference>
<evidence type="ECO:0000256" key="6">
    <source>
        <dbReference type="ARBA" id="ARBA00023141"/>
    </source>
</evidence>
<evidence type="ECO:0000313" key="10">
    <source>
        <dbReference type="EMBL" id="MFD2277020.1"/>
    </source>
</evidence>
<dbReference type="InterPro" id="IPR011060">
    <property type="entry name" value="RibuloseP-bd_barrel"/>
</dbReference>
<comment type="caution">
    <text evidence="10">The sequence shown here is derived from an EMBL/GenBank/DDBJ whole genome shotgun (WGS) entry which is preliminary data.</text>
</comment>
<evidence type="ECO:0000256" key="1">
    <source>
        <dbReference type="ARBA" id="ARBA00001633"/>
    </source>
</evidence>
<comment type="similarity">
    <text evidence="8">Belongs to the TrpC family.</text>
</comment>
<reference evidence="11" key="1">
    <citation type="journal article" date="2019" name="Int. J. Syst. Evol. Microbiol.">
        <title>The Global Catalogue of Microorganisms (GCM) 10K type strain sequencing project: providing services to taxonomists for standard genome sequencing and annotation.</title>
        <authorList>
            <consortium name="The Broad Institute Genomics Platform"/>
            <consortium name="The Broad Institute Genome Sequencing Center for Infectious Disease"/>
            <person name="Wu L."/>
            <person name="Ma J."/>
        </authorList>
    </citation>
    <scope>NUCLEOTIDE SEQUENCE [LARGE SCALE GENOMIC DNA]</scope>
    <source>
        <strain evidence="11">JCM 16545</strain>
    </source>
</reference>
<sequence>MDKLTEIMNYKRQEIEAVIPRMQKLKAAALERNEFRGFRSALDRGPDQLSVIAEVKKASPSAGIIDPNFDPVRQARMYIDGGASCMSILTDEKYFKGHLSYLAKIAQESPIPCLRKDFMVHEVQIYEAVISGADAILLIVAGLTDEELKKLYDIARTFQLDVLVEVHNLPEMERALDLGADLIGINNRNLKTFTTDLATTEQLVDEVPENVILISESGIKTPADGQRVLNAGANGILVGESLMRANNPAEGIQSYLNLVASNDNDVIEA</sequence>
<dbReference type="HAMAP" id="MF_00134_B">
    <property type="entry name" value="IGPS_B"/>
    <property type="match status" value="1"/>
</dbReference>
<dbReference type="InterPro" id="IPR013785">
    <property type="entry name" value="Aldolase_TIM"/>
</dbReference>
<gene>
    <name evidence="8 10" type="primary">trpC</name>
    <name evidence="10" type="ORF">ACFSQZ_11110</name>
</gene>
<evidence type="ECO:0000256" key="7">
    <source>
        <dbReference type="ARBA" id="ARBA00023239"/>
    </source>
</evidence>
<dbReference type="PROSITE" id="PS00614">
    <property type="entry name" value="IGPS"/>
    <property type="match status" value="1"/>
</dbReference>
<comment type="pathway">
    <text evidence="2 8">Amino-acid biosynthesis; L-tryptophan biosynthesis; L-tryptophan from chorismate: step 4/5.</text>
</comment>
<evidence type="ECO:0000256" key="8">
    <source>
        <dbReference type="HAMAP-Rule" id="MF_00134"/>
    </source>
</evidence>
<dbReference type="InterPro" id="IPR001468">
    <property type="entry name" value="Indole-3-GlycerolPSynthase_CS"/>
</dbReference>
<keyword evidence="5 8" id="KW-0822">Tryptophan biosynthesis</keyword>
<evidence type="ECO:0000256" key="2">
    <source>
        <dbReference type="ARBA" id="ARBA00004696"/>
    </source>
</evidence>